<evidence type="ECO:0008006" key="3">
    <source>
        <dbReference type="Google" id="ProtNLM"/>
    </source>
</evidence>
<gene>
    <name evidence="1" type="ORF">ET471_02240</name>
</gene>
<dbReference type="EMBL" id="CP035493">
    <property type="protein sequence ID" value="QAY69006.1"/>
    <property type="molecule type" value="Genomic_DNA"/>
</dbReference>
<dbReference type="Proteomes" id="UP000292118">
    <property type="component" value="Chromosome"/>
</dbReference>
<dbReference type="AlphaFoldDB" id="A0A4P6F1B1"/>
<sequence length="282" mass="31756">MRTRRRYGAYVLPGDPTWLERTLSRYYPLLDRLVMPVPVDGRGWTGAPIPAAECLAIARRVDTRGILQVLEGQWTAPADPLSADTAQRQAAIAALGDGVDWVLQLDNDELLPDPQVLDTAVDRAESLGLNAVELPMRVLFRRTRRTVLEVVAADGRPRYEYPGTVAVRAGTTLAEARRVAEPYLRLLVEGDDRSLQVVRPAEEGEHRMAALRPEQAIVHNSWARSPAEIRTKMRSWGHAKDAAYGRYYWTVWWPSPVTWRLLRDVHPFARGLWPRLAPTADG</sequence>
<dbReference type="RefSeq" id="WP_129186407.1">
    <property type="nucleotide sequence ID" value="NZ_CP035493.1"/>
</dbReference>
<keyword evidence="2" id="KW-1185">Reference proteome</keyword>
<organism evidence="1 2">
    <name type="scientific">Xylanimonas protaetiae</name>
    <dbReference type="NCBI Taxonomy" id="2509457"/>
    <lineage>
        <taxon>Bacteria</taxon>
        <taxon>Bacillati</taxon>
        <taxon>Actinomycetota</taxon>
        <taxon>Actinomycetes</taxon>
        <taxon>Micrococcales</taxon>
        <taxon>Promicromonosporaceae</taxon>
        <taxon>Xylanimonas</taxon>
    </lineage>
</organism>
<protein>
    <recommendedName>
        <fullName evidence="3">Glycosyltransferase family 2 protein</fullName>
    </recommendedName>
</protein>
<reference evidence="1 2" key="1">
    <citation type="submission" date="2019-01" db="EMBL/GenBank/DDBJ databases">
        <title>Genome sequencing of strain FW10M-9.</title>
        <authorList>
            <person name="Heo J."/>
            <person name="Kim S.-J."/>
            <person name="Kim J.-S."/>
            <person name="Hong S.-B."/>
            <person name="Kwon S.-W."/>
        </authorList>
    </citation>
    <scope>NUCLEOTIDE SEQUENCE [LARGE SCALE GENOMIC DNA]</scope>
    <source>
        <strain evidence="1 2">FW10M-9</strain>
    </source>
</reference>
<evidence type="ECO:0000313" key="2">
    <source>
        <dbReference type="Proteomes" id="UP000292118"/>
    </source>
</evidence>
<evidence type="ECO:0000313" key="1">
    <source>
        <dbReference type="EMBL" id="QAY69006.1"/>
    </source>
</evidence>
<dbReference type="OrthoDB" id="745987at2"/>
<accession>A0A4P6F1B1</accession>
<dbReference type="KEGG" id="xya:ET471_02240"/>
<name>A0A4P6F1B1_9MICO</name>
<proteinExistence type="predicted"/>